<accession>A0A8H4R2Y2</accession>
<feature type="region of interest" description="Disordered" evidence="1">
    <location>
        <begin position="345"/>
        <end position="371"/>
    </location>
</feature>
<dbReference type="EMBL" id="JAACJL010000015">
    <property type="protein sequence ID" value="KAF4621261.1"/>
    <property type="molecule type" value="Genomic_DNA"/>
</dbReference>
<evidence type="ECO:0000313" key="4">
    <source>
        <dbReference type="Proteomes" id="UP000521872"/>
    </source>
</evidence>
<protein>
    <recommendedName>
        <fullName evidence="5">Transmembrane protein</fullName>
    </recommendedName>
</protein>
<comment type="caution">
    <text evidence="3">The sequence shown here is derived from an EMBL/GenBank/DDBJ whole genome shotgun (WGS) entry which is preliminary data.</text>
</comment>
<keyword evidence="2" id="KW-0472">Membrane</keyword>
<name>A0A8H4R2Y2_9AGAR</name>
<evidence type="ECO:0000313" key="3">
    <source>
        <dbReference type="EMBL" id="KAF4621261.1"/>
    </source>
</evidence>
<reference evidence="3 4" key="1">
    <citation type="submission" date="2019-12" db="EMBL/GenBank/DDBJ databases">
        <authorList>
            <person name="Floudas D."/>
            <person name="Bentzer J."/>
            <person name="Ahren D."/>
            <person name="Johansson T."/>
            <person name="Persson P."/>
            <person name="Tunlid A."/>
        </authorList>
    </citation>
    <scope>NUCLEOTIDE SEQUENCE [LARGE SCALE GENOMIC DNA]</scope>
    <source>
        <strain evidence="3 4">CBS 102.39</strain>
    </source>
</reference>
<evidence type="ECO:0008006" key="5">
    <source>
        <dbReference type="Google" id="ProtNLM"/>
    </source>
</evidence>
<evidence type="ECO:0000256" key="1">
    <source>
        <dbReference type="SAM" id="MobiDB-lite"/>
    </source>
</evidence>
<proteinExistence type="predicted"/>
<keyword evidence="2" id="KW-1133">Transmembrane helix</keyword>
<sequence>MPTFEITLDDTSPMIRYSSDWRPGSSVRDILADRYSEKTFTMCQVDGDSFQLEFFGTVVGVFGAHRPNHGAYQALLDGIPATTNNGSSGTDAFMQSLYNGFATLGVHNLTFTNQESRFLDVDYITFETSVGQDDEELIVNTYQDNHPAFVYTPDSSWSKSTDKLSWLSGSSAHATSDPSATAKFTFQGKYNGHPPNGYLCPSGAAFTVMMDNGSVTAYNASQQFFKPKEILYYAGNLGKGNHTLQIQINSSTNGTDSQQLVIDYAEVYTSASLGGSFLSSASFHNLNVTAHSGQNSSTSLIAGLAIISALAISSTLVCMYLIWRLRRENKDLNAKLRGLPPVSISSITPFTEPPTTSRNDYYTTHNTSSRGVLSSGRAFALNLSRYVPQSKRNVANSSGRPVSQRRESQIEPPQYTEGL</sequence>
<keyword evidence="4" id="KW-1185">Reference proteome</keyword>
<dbReference type="AlphaFoldDB" id="A0A8H4R2Y2"/>
<dbReference type="Proteomes" id="UP000521872">
    <property type="component" value="Unassembled WGS sequence"/>
</dbReference>
<gene>
    <name evidence="3" type="ORF">D9613_000222</name>
</gene>
<feature type="region of interest" description="Disordered" evidence="1">
    <location>
        <begin position="390"/>
        <end position="419"/>
    </location>
</feature>
<dbReference type="Gene3D" id="2.60.120.260">
    <property type="entry name" value="Galactose-binding domain-like"/>
    <property type="match status" value="2"/>
</dbReference>
<feature type="transmembrane region" description="Helical" evidence="2">
    <location>
        <begin position="300"/>
        <end position="323"/>
    </location>
</feature>
<organism evidence="3 4">
    <name type="scientific">Agrocybe pediades</name>
    <dbReference type="NCBI Taxonomy" id="84607"/>
    <lineage>
        <taxon>Eukaryota</taxon>
        <taxon>Fungi</taxon>
        <taxon>Dikarya</taxon>
        <taxon>Basidiomycota</taxon>
        <taxon>Agaricomycotina</taxon>
        <taxon>Agaricomycetes</taxon>
        <taxon>Agaricomycetidae</taxon>
        <taxon>Agaricales</taxon>
        <taxon>Agaricineae</taxon>
        <taxon>Strophariaceae</taxon>
        <taxon>Agrocybe</taxon>
    </lineage>
</organism>
<keyword evidence="2" id="KW-0812">Transmembrane</keyword>
<feature type="compositionally biased region" description="Polar residues" evidence="1">
    <location>
        <begin position="390"/>
        <end position="401"/>
    </location>
</feature>
<evidence type="ECO:0000256" key="2">
    <source>
        <dbReference type="SAM" id="Phobius"/>
    </source>
</evidence>